<evidence type="ECO:0000256" key="5">
    <source>
        <dbReference type="PIRSR" id="PIRSR001434-2"/>
    </source>
</evidence>
<dbReference type="AlphaFoldDB" id="A0A7S7NS82"/>
<dbReference type="GO" id="GO:0006535">
    <property type="term" value="P:cysteine biosynthetic process from serine"/>
    <property type="evidence" value="ECO:0007669"/>
    <property type="project" value="TreeGrafter"/>
</dbReference>
<dbReference type="InterPro" id="IPR015422">
    <property type="entry name" value="PyrdxlP-dep_Trfase_small"/>
</dbReference>
<dbReference type="PIRSF" id="PIRSF001434">
    <property type="entry name" value="CGS"/>
    <property type="match status" value="1"/>
</dbReference>
<accession>A0A7S7NS82</accession>
<dbReference type="InterPro" id="IPR015424">
    <property type="entry name" value="PyrdxlP-dep_Trfase"/>
</dbReference>
<evidence type="ECO:0000256" key="6">
    <source>
        <dbReference type="RuleBase" id="RU362118"/>
    </source>
</evidence>
<keyword evidence="3 7" id="KW-0808">Transferase</keyword>
<dbReference type="GO" id="GO:0003961">
    <property type="term" value="F:O-acetylhomoserine aminocarboxypropyltransferase activity"/>
    <property type="evidence" value="ECO:0007669"/>
    <property type="project" value="TreeGrafter"/>
</dbReference>
<dbReference type="CDD" id="cd00614">
    <property type="entry name" value="CGS_like"/>
    <property type="match status" value="1"/>
</dbReference>
<evidence type="ECO:0000313" key="8">
    <source>
        <dbReference type="Proteomes" id="UP000593892"/>
    </source>
</evidence>
<evidence type="ECO:0000256" key="1">
    <source>
        <dbReference type="ARBA" id="ARBA00001933"/>
    </source>
</evidence>
<feature type="modified residue" description="N6-(pyridoxal phosphate)lysine" evidence="5">
    <location>
        <position position="214"/>
    </location>
</feature>
<evidence type="ECO:0000256" key="3">
    <source>
        <dbReference type="ARBA" id="ARBA00022679"/>
    </source>
</evidence>
<dbReference type="GO" id="GO:0030170">
    <property type="term" value="F:pyridoxal phosphate binding"/>
    <property type="evidence" value="ECO:0007669"/>
    <property type="project" value="InterPro"/>
</dbReference>
<comment type="similarity">
    <text evidence="2 6">Belongs to the trans-sulfuration enzymes family.</text>
</comment>
<dbReference type="InterPro" id="IPR000277">
    <property type="entry name" value="Cys/Met-Metab_PyrdxlP-dep_enz"/>
</dbReference>
<protein>
    <submittedName>
        <fullName evidence="7">O-acetylhomoserine aminocarboxypropyltransferase/cysteine synthase</fullName>
    </submittedName>
</protein>
<dbReference type="GO" id="GO:0019346">
    <property type="term" value="P:transsulfuration"/>
    <property type="evidence" value="ECO:0007669"/>
    <property type="project" value="InterPro"/>
</dbReference>
<dbReference type="Gene3D" id="3.40.640.10">
    <property type="entry name" value="Type I PLP-dependent aspartate aminotransferase-like (Major domain)"/>
    <property type="match status" value="1"/>
</dbReference>
<dbReference type="Proteomes" id="UP000593892">
    <property type="component" value="Chromosome"/>
</dbReference>
<evidence type="ECO:0000256" key="4">
    <source>
        <dbReference type="ARBA" id="ARBA00022898"/>
    </source>
</evidence>
<dbReference type="SUPFAM" id="SSF53383">
    <property type="entry name" value="PLP-dependent transferases"/>
    <property type="match status" value="1"/>
</dbReference>
<dbReference type="GO" id="GO:0071269">
    <property type="term" value="P:L-homocysteine biosynthetic process"/>
    <property type="evidence" value="ECO:0007669"/>
    <property type="project" value="TreeGrafter"/>
</dbReference>
<keyword evidence="8" id="KW-1185">Reference proteome</keyword>
<dbReference type="GO" id="GO:0005737">
    <property type="term" value="C:cytoplasm"/>
    <property type="evidence" value="ECO:0007669"/>
    <property type="project" value="TreeGrafter"/>
</dbReference>
<dbReference type="Gene3D" id="3.90.1150.10">
    <property type="entry name" value="Aspartate Aminotransferase, domain 1"/>
    <property type="match status" value="1"/>
</dbReference>
<gene>
    <name evidence="7" type="ORF">IRI77_01970</name>
</gene>
<dbReference type="NCBIfam" id="TIGR01326">
    <property type="entry name" value="OAH_OAS_sulfhy"/>
    <property type="match status" value="1"/>
</dbReference>
<organism evidence="7 8">
    <name type="scientific">Paludibaculum fermentans</name>
    <dbReference type="NCBI Taxonomy" id="1473598"/>
    <lineage>
        <taxon>Bacteria</taxon>
        <taxon>Pseudomonadati</taxon>
        <taxon>Acidobacteriota</taxon>
        <taxon>Terriglobia</taxon>
        <taxon>Bryobacterales</taxon>
        <taxon>Bryobacteraceae</taxon>
        <taxon>Paludibaculum</taxon>
    </lineage>
</organism>
<dbReference type="EMBL" id="CP063849">
    <property type="protein sequence ID" value="QOY88755.1"/>
    <property type="molecule type" value="Genomic_DNA"/>
</dbReference>
<keyword evidence="4 5" id="KW-0663">Pyridoxal phosphate</keyword>
<comment type="cofactor">
    <cofactor evidence="1 6">
        <name>pyridoxal 5'-phosphate</name>
        <dbReference type="ChEBI" id="CHEBI:597326"/>
    </cofactor>
</comment>
<dbReference type="KEGG" id="pfer:IRI77_01970"/>
<dbReference type="RefSeq" id="WP_194450417.1">
    <property type="nucleotide sequence ID" value="NZ_CP063849.1"/>
</dbReference>
<name>A0A7S7NS82_PALFE</name>
<dbReference type="FunFam" id="3.40.640.10:FF:000035">
    <property type="entry name" value="O-succinylhomoserine sulfhydrylase"/>
    <property type="match status" value="1"/>
</dbReference>
<evidence type="ECO:0000256" key="2">
    <source>
        <dbReference type="ARBA" id="ARBA00009077"/>
    </source>
</evidence>
<reference evidence="7 8" key="1">
    <citation type="submission" date="2020-10" db="EMBL/GenBank/DDBJ databases">
        <title>Complete genome sequence of Paludibaculum fermentans P105T, a facultatively anaerobic acidobacterium capable of dissimilatory Fe(III) reduction.</title>
        <authorList>
            <person name="Dedysh S.N."/>
            <person name="Beletsky A.V."/>
            <person name="Kulichevskaya I.S."/>
            <person name="Mardanov A.V."/>
            <person name="Ravin N.V."/>
        </authorList>
    </citation>
    <scope>NUCLEOTIDE SEQUENCE [LARGE SCALE GENOMIC DNA]</scope>
    <source>
        <strain evidence="7 8">P105</strain>
    </source>
</reference>
<evidence type="ECO:0000313" key="7">
    <source>
        <dbReference type="EMBL" id="QOY88755.1"/>
    </source>
</evidence>
<dbReference type="Pfam" id="PF01053">
    <property type="entry name" value="Cys_Met_Meta_PP"/>
    <property type="match status" value="1"/>
</dbReference>
<dbReference type="InterPro" id="IPR015421">
    <property type="entry name" value="PyrdxlP-dep_Trfase_major"/>
</dbReference>
<dbReference type="GO" id="GO:0004124">
    <property type="term" value="F:cysteine synthase activity"/>
    <property type="evidence" value="ECO:0007669"/>
    <property type="project" value="TreeGrafter"/>
</dbReference>
<dbReference type="PANTHER" id="PTHR43797">
    <property type="entry name" value="HOMOCYSTEINE/CYSTEINE SYNTHASE"/>
    <property type="match status" value="1"/>
</dbReference>
<dbReference type="InterPro" id="IPR006235">
    <property type="entry name" value="OAc-hSer/O-AcSer_sulfhydrylase"/>
</dbReference>
<sequence length="433" mass="46905">MSKLKDLQRELGFNTRALHAGYDPDPSTKARAVPIYQTTSFTFDDSADAAQLFALQKFGNIYTRIMNPTTDVLEKRVASLENGAAALAVASGQSAQFLALNSLLQAGDHFVSSSTLYGGTYTQFDVTFRRMGVDVTFVEPDDPENFRKAITPKTRAIYGETLSNPRGNVLDIEAVAKIAADAGLPFLIDNTFASPYLCRPIDWGANIVLHSLTKFIGGHGTSIGGIIVDGAKFDWSKGPFPMINQPSPAYHGMNFAEVFGAIAFILKTRVEGLRDLGPALSPFNSFLFLQGIETLGMRMDHHVHNAQVVAEWLEEHSSVAWVKYAGLKSSPYNALAKKYMPKGAGAVFSFGIKGGYDAGVKFVNNLKVFSHLANVGDARSLVIHPSSTTHQQLSPEQQAAAGVTGDLIRLSVGLEDLEDLLWDLGQALEASQQ</sequence>
<dbReference type="PANTHER" id="PTHR43797:SF2">
    <property type="entry name" value="HOMOCYSTEINE_CYSTEINE SYNTHASE"/>
    <property type="match status" value="1"/>
</dbReference>
<proteinExistence type="inferred from homology"/>